<sequence length="132" mass="14004">MKTPVAATLAVMMTCGLAIADPTGTYDVEGMNPDNGRTYHGTVTVRRTGQTYSVVWDIAGSRYIGTGLGATIAGGQYTVGPASADNTTLSIGYVSGRTFGQAFYIQQPDGSWSGIWTYGGSKLVSTEEWYPR</sequence>
<gene>
    <name evidence="2" type="ORF">CSC94_21400</name>
</gene>
<dbReference type="Proteomes" id="UP000221168">
    <property type="component" value="Unassembled WGS sequence"/>
</dbReference>
<dbReference type="OrthoDB" id="8373077at2"/>
<name>A0A2G1QI13_9HYPH</name>
<keyword evidence="1" id="KW-0732">Signal</keyword>
<reference evidence="2 3" key="1">
    <citation type="submission" date="2017-10" db="EMBL/GenBank/DDBJ databases">
        <title>Sedimentibacterium mangrovi gen. nov., sp. nov., a novel member of family Phyllobacteriacea isolated from mangrove sediment.</title>
        <authorList>
            <person name="Liao H."/>
            <person name="Tian Y."/>
        </authorList>
    </citation>
    <scope>NUCLEOTIDE SEQUENCE [LARGE SCALE GENOMIC DNA]</scope>
    <source>
        <strain evidence="2 3">X9-2-2</strain>
    </source>
</reference>
<organism evidence="2 3">
    <name type="scientific">Zhengella mangrovi</name>
    <dbReference type="NCBI Taxonomy" id="1982044"/>
    <lineage>
        <taxon>Bacteria</taxon>
        <taxon>Pseudomonadati</taxon>
        <taxon>Pseudomonadota</taxon>
        <taxon>Alphaproteobacteria</taxon>
        <taxon>Hyphomicrobiales</taxon>
        <taxon>Notoacmeibacteraceae</taxon>
        <taxon>Zhengella</taxon>
    </lineage>
</organism>
<dbReference type="EMBL" id="PDVP01000019">
    <property type="protein sequence ID" value="PHP65100.1"/>
    <property type="molecule type" value="Genomic_DNA"/>
</dbReference>
<dbReference type="AlphaFoldDB" id="A0A2G1QI13"/>
<proteinExistence type="predicted"/>
<protein>
    <recommendedName>
        <fullName evidence="4">Fibronectin-binding protein</fullName>
    </recommendedName>
</protein>
<evidence type="ECO:0008006" key="4">
    <source>
        <dbReference type="Google" id="ProtNLM"/>
    </source>
</evidence>
<feature type="signal peptide" evidence="1">
    <location>
        <begin position="1"/>
        <end position="20"/>
    </location>
</feature>
<keyword evidence="3" id="KW-1185">Reference proteome</keyword>
<accession>A0A2G1QI13</accession>
<evidence type="ECO:0000313" key="2">
    <source>
        <dbReference type="EMBL" id="PHP65100.1"/>
    </source>
</evidence>
<comment type="caution">
    <text evidence="2">The sequence shown here is derived from an EMBL/GenBank/DDBJ whole genome shotgun (WGS) entry which is preliminary data.</text>
</comment>
<evidence type="ECO:0000256" key="1">
    <source>
        <dbReference type="SAM" id="SignalP"/>
    </source>
</evidence>
<evidence type="ECO:0000313" key="3">
    <source>
        <dbReference type="Proteomes" id="UP000221168"/>
    </source>
</evidence>
<feature type="chain" id="PRO_5013565262" description="Fibronectin-binding protein" evidence="1">
    <location>
        <begin position="21"/>
        <end position="132"/>
    </location>
</feature>